<comment type="similarity">
    <text evidence="1">Belongs to the 'phage' integrase family.</text>
</comment>
<dbReference type="SUPFAM" id="SSF56349">
    <property type="entry name" value="DNA breaking-rejoining enzymes"/>
    <property type="match status" value="1"/>
</dbReference>
<keyword evidence="9" id="KW-1185">Reference proteome</keyword>
<dbReference type="Proteomes" id="UP000199073">
    <property type="component" value="Unassembled WGS sequence"/>
</dbReference>
<dbReference type="InterPro" id="IPR044068">
    <property type="entry name" value="CB"/>
</dbReference>
<dbReference type="STRING" id="91360.SAMN05660330_01962"/>
<keyword evidence="2" id="KW-0229">DNA integration</keyword>
<evidence type="ECO:0000256" key="2">
    <source>
        <dbReference type="ARBA" id="ARBA00022908"/>
    </source>
</evidence>
<dbReference type="InterPro" id="IPR010998">
    <property type="entry name" value="Integrase_recombinase_N"/>
</dbReference>
<evidence type="ECO:0000256" key="1">
    <source>
        <dbReference type="ARBA" id="ARBA00008857"/>
    </source>
</evidence>
<dbReference type="InterPro" id="IPR002104">
    <property type="entry name" value="Integrase_catalytic"/>
</dbReference>
<dbReference type="EMBL" id="FNJI01000012">
    <property type="protein sequence ID" value="SDP16654.1"/>
    <property type="molecule type" value="Genomic_DNA"/>
</dbReference>
<gene>
    <name evidence="8" type="ORF">SAMN05660330_01962</name>
</gene>
<evidence type="ECO:0000256" key="5">
    <source>
        <dbReference type="PROSITE-ProRule" id="PRU01248"/>
    </source>
</evidence>
<dbReference type="PROSITE" id="PS51898">
    <property type="entry name" value="TYR_RECOMBINASE"/>
    <property type="match status" value="1"/>
</dbReference>
<dbReference type="Gene3D" id="1.10.443.10">
    <property type="entry name" value="Intergrase catalytic core"/>
    <property type="match status" value="1"/>
</dbReference>
<dbReference type="GO" id="GO:0003677">
    <property type="term" value="F:DNA binding"/>
    <property type="evidence" value="ECO:0007669"/>
    <property type="project" value="UniProtKB-UniRule"/>
</dbReference>
<evidence type="ECO:0000256" key="3">
    <source>
        <dbReference type="ARBA" id="ARBA00023125"/>
    </source>
</evidence>
<organism evidence="8 9">
    <name type="scientific">Desulforhopalus singaporensis</name>
    <dbReference type="NCBI Taxonomy" id="91360"/>
    <lineage>
        <taxon>Bacteria</taxon>
        <taxon>Pseudomonadati</taxon>
        <taxon>Thermodesulfobacteriota</taxon>
        <taxon>Desulfobulbia</taxon>
        <taxon>Desulfobulbales</taxon>
        <taxon>Desulfocapsaceae</taxon>
        <taxon>Desulforhopalus</taxon>
    </lineage>
</organism>
<dbReference type="InterPro" id="IPR004107">
    <property type="entry name" value="Integrase_SAM-like_N"/>
</dbReference>
<dbReference type="OrthoDB" id="5429152at2"/>
<dbReference type="PANTHER" id="PTHR30349">
    <property type="entry name" value="PHAGE INTEGRASE-RELATED"/>
    <property type="match status" value="1"/>
</dbReference>
<evidence type="ECO:0000259" key="7">
    <source>
        <dbReference type="PROSITE" id="PS51900"/>
    </source>
</evidence>
<dbReference type="AlphaFoldDB" id="A0A1H0QH94"/>
<evidence type="ECO:0000313" key="9">
    <source>
        <dbReference type="Proteomes" id="UP000199073"/>
    </source>
</evidence>
<name>A0A1H0QH94_9BACT</name>
<dbReference type="Pfam" id="PF02899">
    <property type="entry name" value="Phage_int_SAM_1"/>
    <property type="match status" value="1"/>
</dbReference>
<keyword evidence="4" id="KW-0233">DNA recombination</keyword>
<dbReference type="InterPro" id="IPR013762">
    <property type="entry name" value="Integrase-like_cat_sf"/>
</dbReference>
<dbReference type="RefSeq" id="WP_092222295.1">
    <property type="nucleotide sequence ID" value="NZ_FNJI01000012.1"/>
</dbReference>
<dbReference type="Gene3D" id="1.10.150.130">
    <property type="match status" value="1"/>
</dbReference>
<dbReference type="Pfam" id="PF00589">
    <property type="entry name" value="Phage_integrase"/>
    <property type="match status" value="1"/>
</dbReference>
<dbReference type="InterPro" id="IPR011010">
    <property type="entry name" value="DNA_brk_join_enz"/>
</dbReference>
<sequence>MTEVTYPTELTAFDQRFFSAVHPDVQIIDRGNHRSGQKRYWAQLVCSRLIESGLPGTDFTTDYVYGKYIRALSTSTIKQSGRVILHFLHFLERKRSKINTLTRQDISEFVEYEQGRGQKVRSVVNYLRIVYAFINYLVGQDVLPATVMERKIRIKLPEALPRAITSEDQQSLLSAISSDRDWALILLLLRTGLKIGELLEVQVSDISIAERKILIYLGEKNLQGRAVYYSEDAEQALKKWLKIRTGNSTSLFPGRSPGGSISYVTAWNAMRNILARAGLSNKGYSLHSLRHTFATDMLNAGMRLEVLQQLLGHQEIEMTMRYARITDVTREHEYFKAMGRIEQGGHYEHRRVNTQLQEVFEKKKLLRSKRK</sequence>
<protein>
    <submittedName>
        <fullName evidence="8">Phage integrase family protein</fullName>
    </submittedName>
</protein>
<dbReference type="InterPro" id="IPR050090">
    <property type="entry name" value="Tyrosine_recombinase_XerCD"/>
</dbReference>
<dbReference type="GO" id="GO:0006310">
    <property type="term" value="P:DNA recombination"/>
    <property type="evidence" value="ECO:0007669"/>
    <property type="project" value="UniProtKB-KW"/>
</dbReference>
<feature type="domain" description="Tyr recombinase" evidence="6">
    <location>
        <begin position="159"/>
        <end position="335"/>
    </location>
</feature>
<feature type="domain" description="Core-binding (CB)" evidence="7">
    <location>
        <begin position="60"/>
        <end position="138"/>
    </location>
</feature>
<evidence type="ECO:0000259" key="6">
    <source>
        <dbReference type="PROSITE" id="PS51898"/>
    </source>
</evidence>
<dbReference type="PANTHER" id="PTHR30349:SF41">
    <property type="entry name" value="INTEGRASE_RECOMBINASE PROTEIN MJ0367-RELATED"/>
    <property type="match status" value="1"/>
</dbReference>
<dbReference type="PROSITE" id="PS51900">
    <property type="entry name" value="CB"/>
    <property type="match status" value="1"/>
</dbReference>
<accession>A0A1H0QH94</accession>
<proteinExistence type="inferred from homology"/>
<dbReference type="CDD" id="cd00397">
    <property type="entry name" value="DNA_BRE_C"/>
    <property type="match status" value="1"/>
</dbReference>
<evidence type="ECO:0000313" key="8">
    <source>
        <dbReference type="EMBL" id="SDP16654.1"/>
    </source>
</evidence>
<dbReference type="GO" id="GO:0015074">
    <property type="term" value="P:DNA integration"/>
    <property type="evidence" value="ECO:0007669"/>
    <property type="project" value="UniProtKB-KW"/>
</dbReference>
<keyword evidence="3 5" id="KW-0238">DNA-binding</keyword>
<evidence type="ECO:0000256" key="4">
    <source>
        <dbReference type="ARBA" id="ARBA00023172"/>
    </source>
</evidence>
<reference evidence="8 9" key="1">
    <citation type="submission" date="2016-10" db="EMBL/GenBank/DDBJ databases">
        <authorList>
            <person name="de Groot N.N."/>
        </authorList>
    </citation>
    <scope>NUCLEOTIDE SEQUENCE [LARGE SCALE GENOMIC DNA]</scope>
    <source>
        <strain evidence="8 9">DSM 12130</strain>
    </source>
</reference>